<keyword evidence="7 13" id="KW-0378">Hydrolase</keyword>
<evidence type="ECO:0000256" key="12">
    <source>
        <dbReference type="PIRSR" id="PIRSR600101-2"/>
    </source>
</evidence>
<dbReference type="eggNOG" id="KOG2410">
    <property type="taxonomic scope" value="Eukaryota"/>
</dbReference>
<dbReference type="NCBIfam" id="TIGR00066">
    <property type="entry name" value="g_glut_trans"/>
    <property type="match status" value="1"/>
</dbReference>
<dbReference type="Pfam" id="PF01019">
    <property type="entry name" value="G_glu_transpept"/>
    <property type="match status" value="1"/>
</dbReference>
<evidence type="ECO:0000256" key="8">
    <source>
        <dbReference type="ARBA" id="ARBA00023180"/>
    </source>
</evidence>
<comment type="catalytic activity">
    <reaction evidence="10 13">
        <text>an N-terminal (5-L-glutamyl)-[peptide] + an alpha-amino acid = 5-L-glutamyl amino acid + an N-terminal L-alpha-aminoacyl-[peptide]</text>
        <dbReference type="Rhea" id="RHEA:23904"/>
        <dbReference type="Rhea" id="RHEA-COMP:9780"/>
        <dbReference type="Rhea" id="RHEA-COMP:9795"/>
        <dbReference type="ChEBI" id="CHEBI:77644"/>
        <dbReference type="ChEBI" id="CHEBI:78597"/>
        <dbReference type="ChEBI" id="CHEBI:78599"/>
        <dbReference type="ChEBI" id="CHEBI:78608"/>
        <dbReference type="EC" id="2.3.2.2"/>
    </reaction>
</comment>
<keyword evidence="15" id="KW-1133">Transmembrane helix</keyword>
<dbReference type="FunFam" id="3.60.20.40:FF:000001">
    <property type="entry name" value="Gamma-glutamyltranspeptidase 1"/>
    <property type="match status" value="1"/>
</dbReference>
<evidence type="ECO:0000256" key="15">
    <source>
        <dbReference type="SAM" id="Phobius"/>
    </source>
</evidence>
<dbReference type="GO" id="GO:0006508">
    <property type="term" value="P:proteolysis"/>
    <property type="evidence" value="ECO:0007669"/>
    <property type="project" value="UniProtKB-KW"/>
</dbReference>
<keyword evidence="15" id="KW-0812">Transmembrane</keyword>
<dbReference type="PANTHER" id="PTHR11686">
    <property type="entry name" value="GAMMA GLUTAMYL TRANSPEPTIDASE"/>
    <property type="match status" value="1"/>
</dbReference>
<dbReference type="GO" id="GO:0006751">
    <property type="term" value="P:glutathione catabolic process"/>
    <property type="evidence" value="ECO:0007669"/>
    <property type="project" value="UniProtKB-UniRule"/>
</dbReference>
<keyword evidence="15" id="KW-0472">Membrane</keyword>
<feature type="compositionally biased region" description="Polar residues" evidence="14">
    <location>
        <begin position="12"/>
        <end position="24"/>
    </location>
</feature>
<feature type="binding site" evidence="12">
    <location>
        <begin position="507"/>
        <end position="509"/>
    </location>
    <ligand>
        <name>L-glutamate</name>
        <dbReference type="ChEBI" id="CHEBI:29985"/>
    </ligand>
</feature>
<evidence type="ECO:0000256" key="6">
    <source>
        <dbReference type="ARBA" id="ARBA00022679"/>
    </source>
</evidence>
<dbReference type="GO" id="GO:0103068">
    <property type="term" value="F:leukotriene C4 gamma-glutamyl transferase activity"/>
    <property type="evidence" value="ECO:0007669"/>
    <property type="project" value="UniProtKB-EC"/>
</dbReference>
<keyword evidence="6 13" id="KW-0808">Transferase</keyword>
<organism evidence="16 17">
    <name type="scientific">Sporisorium reilianum (strain SRZ2)</name>
    <name type="common">Maize head smut fungus</name>
    <dbReference type="NCBI Taxonomy" id="999809"/>
    <lineage>
        <taxon>Eukaryota</taxon>
        <taxon>Fungi</taxon>
        <taxon>Dikarya</taxon>
        <taxon>Basidiomycota</taxon>
        <taxon>Ustilaginomycotina</taxon>
        <taxon>Ustilaginomycetes</taxon>
        <taxon>Ustilaginales</taxon>
        <taxon>Ustilaginaceae</taxon>
        <taxon>Sporisorium</taxon>
    </lineage>
</organism>
<dbReference type="GO" id="GO:0000324">
    <property type="term" value="C:fungal-type vacuole"/>
    <property type="evidence" value="ECO:0007669"/>
    <property type="project" value="TreeGrafter"/>
</dbReference>
<dbReference type="InterPro" id="IPR000101">
    <property type="entry name" value="GGT_peptidase"/>
</dbReference>
<dbReference type="SUPFAM" id="SSF56235">
    <property type="entry name" value="N-terminal nucleophile aminohydrolases (Ntn hydrolases)"/>
    <property type="match status" value="1"/>
</dbReference>
<name>E6ZUW4_SPORE</name>
<evidence type="ECO:0000256" key="14">
    <source>
        <dbReference type="SAM" id="MobiDB-lite"/>
    </source>
</evidence>
<dbReference type="AlphaFoldDB" id="E6ZUW4"/>
<reference evidence="16 17" key="1">
    <citation type="journal article" date="2010" name="Science">
        <title>Pathogenicity determinants in smut fungi revealed by genome comparison.</title>
        <authorList>
            <person name="Schirawski J."/>
            <person name="Mannhaupt G."/>
            <person name="Muench K."/>
            <person name="Brefort T."/>
            <person name="Schipper K."/>
            <person name="Doehlemann G."/>
            <person name="Di Stasio M."/>
            <person name="Roessel N."/>
            <person name="Mendoza-Mendoza A."/>
            <person name="Pester D."/>
            <person name="Mueller O."/>
            <person name="Winterberg B."/>
            <person name="Meyer E."/>
            <person name="Ghareeb H."/>
            <person name="Wollenberg T."/>
            <person name="Muensterkoetter M."/>
            <person name="Wong P."/>
            <person name="Walter M."/>
            <person name="Stukenbrock E."/>
            <person name="Gueldener U."/>
            <person name="Kahmann R."/>
        </authorList>
    </citation>
    <scope>NUCLEOTIDE SEQUENCE [LARGE SCALE GENOMIC DNA]</scope>
    <source>
        <strain evidence="17">SRZ2</strain>
    </source>
</reference>
<sequence>MPSTRPPHRPSSLRSNTNSETSSIIEPIQEEVVSNDGSISAGVEPSATETSPLLSSRRHPHSSKHHHHHLVPPSRQSKPRSLCNSILVLLAIFTFAIATSIVLKNLLGEFDDTVGDDPGSTDPRGRRHPAVLASGRKAGVATENEVCSKVGMDVLLEKGTAVDAAVASTLCVGVLNMFSSGIGGGGFMIIRDPTPCSDKHSKSNDCVEHTTIDFRETAPAAANKTMYVGRVPKAQFGGLAVGVPSELRGLQEAHKRYGKLAWKRLVQPSIELAKSATVSKELARRLSYFGEFMFADPTWRDIFVDEHTGELKKEGDTFHRLAYARTLQTIADHGPDAFYTGAIAESLVETTQAHGGILTLQDLHDYKVVVKPALQGNWLGKKVYTTHAPTSGPILLSVLNMLSLIPDFTSTAEITSLNMHRFVEALKFGFGQRTELADPAFMSGDDLDRISQIPTMDEARQIVPNITDDKTHPLEYYHPKFDIINDHGTMHLSILDQHGMAIAVTSTVNLIFGSRVMDAATGVILNDEMDDTSTPGVPNAFGLAPSPYNYPEAFKRPLSSTCPTIIESEAGEVELVLGGSGGSRIFSSVLQTILNFYLWGMDLSQAIEAPRLHHQLLPTQLSVETGYSNKTLAGLLGRGHEVSWIDIDLGIAEVQAVAVEGAGTRARKVWAASDSRKGGVAVAV</sequence>
<keyword evidence="17" id="KW-1185">Reference proteome</keyword>
<evidence type="ECO:0000256" key="5">
    <source>
        <dbReference type="ARBA" id="ARBA00022670"/>
    </source>
</evidence>
<dbReference type="Proteomes" id="UP000008867">
    <property type="component" value="Chromosome 20"/>
</dbReference>
<keyword evidence="5" id="KW-0645">Protease</keyword>
<dbReference type="PANTHER" id="PTHR11686:SF9">
    <property type="entry name" value="RE13973P"/>
    <property type="match status" value="1"/>
</dbReference>
<dbReference type="Gene3D" id="1.10.246.130">
    <property type="match status" value="1"/>
</dbReference>
<evidence type="ECO:0000313" key="16">
    <source>
        <dbReference type="EMBL" id="CBQ71021.1"/>
    </source>
</evidence>
<dbReference type="GO" id="GO:0005886">
    <property type="term" value="C:plasma membrane"/>
    <property type="evidence" value="ECO:0007669"/>
    <property type="project" value="TreeGrafter"/>
</dbReference>
<evidence type="ECO:0000313" key="17">
    <source>
        <dbReference type="Proteomes" id="UP000008867"/>
    </source>
</evidence>
<dbReference type="VEuPathDB" id="FungiDB:sr13488"/>
<dbReference type="UniPathway" id="UPA00204"/>
<evidence type="ECO:0000256" key="11">
    <source>
        <dbReference type="PIRSR" id="PIRSR600101-1"/>
    </source>
</evidence>
<evidence type="ECO:0000256" key="3">
    <source>
        <dbReference type="ARBA" id="ARBA00005115"/>
    </source>
</evidence>
<feature type="binding site" evidence="12">
    <location>
        <begin position="559"/>
        <end position="560"/>
    </location>
    <ligand>
        <name>L-glutamate</name>
        <dbReference type="ChEBI" id="CHEBI:29985"/>
    </ligand>
</feature>
<evidence type="ECO:0000256" key="1">
    <source>
        <dbReference type="ARBA" id="ARBA00001049"/>
    </source>
</evidence>
<dbReference type="FunFam" id="1.10.246.130:FF:000005">
    <property type="entry name" value="Gamma-glutamyltranspeptidase 1, putative"/>
    <property type="match status" value="1"/>
</dbReference>
<dbReference type="InterPro" id="IPR043137">
    <property type="entry name" value="GGT_ssub_C"/>
</dbReference>
<dbReference type="Gene3D" id="3.60.20.40">
    <property type="match status" value="1"/>
</dbReference>
<feature type="compositionally biased region" description="Basic residues" evidence="14">
    <location>
        <begin position="56"/>
        <end position="70"/>
    </location>
</feature>
<evidence type="ECO:0000256" key="7">
    <source>
        <dbReference type="ARBA" id="ARBA00022801"/>
    </source>
</evidence>
<comment type="catalytic activity">
    <reaction evidence="1 13">
        <text>an S-substituted glutathione + H2O = an S-substituted L-cysteinylglycine + L-glutamate</text>
        <dbReference type="Rhea" id="RHEA:59468"/>
        <dbReference type="ChEBI" id="CHEBI:15377"/>
        <dbReference type="ChEBI" id="CHEBI:29985"/>
        <dbReference type="ChEBI" id="CHEBI:90779"/>
        <dbReference type="ChEBI" id="CHEBI:143103"/>
        <dbReference type="EC" id="3.4.19.13"/>
    </reaction>
</comment>
<comment type="function">
    <text evidence="13">Cleaves the gamma-glutamyl peptide bond of glutathione and glutathione conjugates.</text>
</comment>
<dbReference type="HOGENOM" id="CLU_014813_4_0_1"/>
<comment type="similarity">
    <text evidence="4">Belongs to the gamma-glutamyltransferase family.</text>
</comment>
<dbReference type="InterPro" id="IPR043138">
    <property type="entry name" value="GGT_lsub"/>
</dbReference>
<comment type="catalytic activity">
    <reaction evidence="2 13">
        <text>glutathione + H2O = L-cysteinylglycine + L-glutamate</text>
        <dbReference type="Rhea" id="RHEA:28807"/>
        <dbReference type="ChEBI" id="CHEBI:15377"/>
        <dbReference type="ChEBI" id="CHEBI:29985"/>
        <dbReference type="ChEBI" id="CHEBI:57925"/>
        <dbReference type="ChEBI" id="CHEBI:61694"/>
        <dbReference type="EC" id="3.4.19.13"/>
    </reaction>
</comment>
<dbReference type="EC" id="3.4.19.13" evidence="13"/>
<protein>
    <recommendedName>
        <fullName evidence="13">Glutathione hydrolase</fullName>
        <ecNumber evidence="13">2.3.2.2</ecNumber>
        <ecNumber evidence="13">3.4.19.13</ecNumber>
    </recommendedName>
    <alternativeName>
        <fullName evidence="13">Gamma-glutamyltransferase</fullName>
    </alternativeName>
    <alternativeName>
        <fullName evidence="13">Gamma-glutamyltranspeptidase</fullName>
    </alternativeName>
</protein>
<feature type="binding site" evidence="12">
    <location>
        <position position="531"/>
    </location>
    <ligand>
        <name>L-glutamate</name>
        <dbReference type="ChEBI" id="CHEBI:29985"/>
    </ligand>
</feature>
<comment type="pathway">
    <text evidence="3 13">Sulfur metabolism; glutathione metabolism.</text>
</comment>
<proteinExistence type="inferred from homology"/>
<feature type="binding site" evidence="12">
    <location>
        <position position="582"/>
    </location>
    <ligand>
        <name>L-glutamate</name>
        <dbReference type="ChEBI" id="CHEBI:29985"/>
    </ligand>
</feature>
<keyword evidence="9 13" id="KW-0012">Acyltransferase</keyword>
<dbReference type="PRINTS" id="PR01210">
    <property type="entry name" value="GGTRANSPTASE"/>
</dbReference>
<evidence type="ECO:0000256" key="2">
    <source>
        <dbReference type="ARBA" id="ARBA00001089"/>
    </source>
</evidence>
<dbReference type="OrthoDB" id="1081007at2759"/>
<dbReference type="GO" id="GO:0036374">
    <property type="term" value="F:glutathione hydrolase activity"/>
    <property type="evidence" value="ECO:0007669"/>
    <property type="project" value="UniProtKB-UniRule"/>
</dbReference>
<accession>E6ZUW4</accession>
<keyword evidence="8" id="KW-0325">Glycoprotein</keyword>
<dbReference type="InterPro" id="IPR029055">
    <property type="entry name" value="Ntn_hydrolases_N"/>
</dbReference>
<evidence type="ECO:0000256" key="4">
    <source>
        <dbReference type="ARBA" id="ARBA00009381"/>
    </source>
</evidence>
<gene>
    <name evidence="16" type="ORF">sr13488</name>
</gene>
<feature type="binding site" evidence="12">
    <location>
        <position position="215"/>
    </location>
    <ligand>
        <name>L-glutamate</name>
        <dbReference type="ChEBI" id="CHEBI:29985"/>
    </ligand>
</feature>
<dbReference type="EC" id="2.3.2.2" evidence="13"/>
<evidence type="ECO:0000256" key="13">
    <source>
        <dbReference type="RuleBase" id="RU368068"/>
    </source>
</evidence>
<evidence type="ECO:0000256" key="10">
    <source>
        <dbReference type="ARBA" id="ARBA00047417"/>
    </source>
</evidence>
<feature type="active site" description="Nucleophile" evidence="11">
    <location>
        <position position="489"/>
    </location>
</feature>
<evidence type="ECO:0000256" key="9">
    <source>
        <dbReference type="ARBA" id="ARBA00023315"/>
    </source>
</evidence>
<feature type="transmembrane region" description="Helical" evidence="15">
    <location>
        <begin position="82"/>
        <end position="103"/>
    </location>
</feature>
<feature type="region of interest" description="Disordered" evidence="14">
    <location>
        <begin position="1"/>
        <end position="79"/>
    </location>
</feature>
<dbReference type="EMBL" id="FQ311442">
    <property type="protein sequence ID" value="CBQ71021.1"/>
    <property type="molecule type" value="Genomic_DNA"/>
</dbReference>